<evidence type="ECO:0000256" key="4">
    <source>
        <dbReference type="ARBA" id="ARBA00022989"/>
    </source>
</evidence>
<organism evidence="7 8">
    <name type="scientific">Rheinheimera riviphila</name>
    <dbReference type="NCBI Taxonomy" id="1834037"/>
    <lineage>
        <taxon>Bacteria</taxon>
        <taxon>Pseudomonadati</taxon>
        <taxon>Pseudomonadota</taxon>
        <taxon>Gammaproteobacteria</taxon>
        <taxon>Chromatiales</taxon>
        <taxon>Chromatiaceae</taxon>
        <taxon>Rheinheimera</taxon>
    </lineage>
</organism>
<reference evidence="7 8" key="1">
    <citation type="submission" date="2019-01" db="EMBL/GenBank/DDBJ databases">
        <authorList>
            <person name="Chen W.-M."/>
        </authorList>
    </citation>
    <scope>NUCLEOTIDE SEQUENCE [LARGE SCALE GENOMIC DNA]</scope>
    <source>
        <strain evidence="7 8">KYPC3</strain>
    </source>
</reference>
<comment type="caution">
    <text evidence="7">The sequence shown here is derived from an EMBL/GenBank/DDBJ whole genome shotgun (WGS) entry which is preliminary data.</text>
</comment>
<dbReference type="GO" id="GO:0022857">
    <property type="term" value="F:transmembrane transporter activity"/>
    <property type="evidence" value="ECO:0007669"/>
    <property type="project" value="InterPro"/>
</dbReference>
<dbReference type="GO" id="GO:0005886">
    <property type="term" value="C:plasma membrane"/>
    <property type="evidence" value="ECO:0007669"/>
    <property type="project" value="UniProtKB-SubCell"/>
</dbReference>
<evidence type="ECO:0000256" key="2">
    <source>
        <dbReference type="ARBA" id="ARBA00022475"/>
    </source>
</evidence>
<feature type="transmembrane region" description="Helical" evidence="6">
    <location>
        <begin position="86"/>
        <end position="110"/>
    </location>
</feature>
<dbReference type="NCBIfam" id="NF008245">
    <property type="entry name" value="PRK11021.1"/>
    <property type="match status" value="1"/>
</dbReference>
<evidence type="ECO:0000256" key="6">
    <source>
        <dbReference type="SAM" id="Phobius"/>
    </source>
</evidence>
<proteinExistence type="predicted"/>
<dbReference type="PANTHER" id="PTHR42770">
    <property type="entry name" value="AMINO ACID TRANSPORTER-RELATED"/>
    <property type="match status" value="1"/>
</dbReference>
<accession>A0A437R067</accession>
<gene>
    <name evidence="7" type="ORF">EOE67_07595</name>
</gene>
<dbReference type="OrthoDB" id="9117841at2"/>
<evidence type="ECO:0000256" key="3">
    <source>
        <dbReference type="ARBA" id="ARBA00022692"/>
    </source>
</evidence>
<dbReference type="Pfam" id="PF13520">
    <property type="entry name" value="AA_permease_2"/>
    <property type="match status" value="1"/>
</dbReference>
<feature type="transmembrane region" description="Helical" evidence="6">
    <location>
        <begin position="122"/>
        <end position="140"/>
    </location>
</feature>
<protein>
    <submittedName>
        <fullName evidence="7">L-methionine/branched-chain amino acid transporter</fullName>
    </submittedName>
</protein>
<dbReference type="PANTHER" id="PTHR42770:SF13">
    <property type="entry name" value="L-METHIONINE_BRANCHED-CHAIN AMINO ACID EXPORTER YJEH"/>
    <property type="match status" value="1"/>
</dbReference>
<keyword evidence="4 6" id="KW-1133">Transmembrane helix</keyword>
<evidence type="ECO:0000256" key="1">
    <source>
        <dbReference type="ARBA" id="ARBA00004651"/>
    </source>
</evidence>
<dbReference type="EMBL" id="SACS01000006">
    <property type="protein sequence ID" value="RVU40107.1"/>
    <property type="molecule type" value="Genomic_DNA"/>
</dbReference>
<dbReference type="InterPro" id="IPR002293">
    <property type="entry name" value="AA/rel_permease1"/>
</dbReference>
<keyword evidence="5 6" id="KW-0472">Membrane</keyword>
<keyword evidence="3 6" id="KW-0812">Transmembrane</keyword>
<feature type="transmembrane region" description="Helical" evidence="6">
    <location>
        <begin position="345"/>
        <end position="365"/>
    </location>
</feature>
<dbReference type="Gene3D" id="1.20.1740.10">
    <property type="entry name" value="Amino acid/polyamine transporter I"/>
    <property type="match status" value="1"/>
</dbReference>
<sequence>MNSNHKLNLWQGAALLATTLLGTGVFILPQLTIAQAGPYASWAWLLLTVLAIPVTFVFAALARVLPHAAGPAHFVGEAFGPLAGRVTGLMFVLVVPLGASAAMMMTYSFVAPLLSPWLGDLRYWQLPVELMFLMLLWLLNRRGVQLSAKLQLGLTLLIVAVVLLMFGAFAYQADNVPLPDKTTLEFNTVGFTAALALGFWSFLGVEAMTHLAQDFRDPKRDLVPALLLGLLVVGCIYLGCSHLLQILAKPGEDLSMADGFNRLFGGGGYLLIGVLGLCSGLATVNVYTASVARLCWSFSNNGVLPKALQPLNRHQVPERALGSILSLMAMVLCGAEWLDAGLPDLIGWVNGVFVLIYLGSMSAALRLLPSKHRLVVCISIGICLLLVWMLGPAMSYALLLILITAPLLWWQQQWLRAKTV</sequence>
<feature type="transmembrane region" description="Helical" evidence="6">
    <location>
        <begin position="223"/>
        <end position="248"/>
    </location>
</feature>
<feature type="transmembrane region" description="Helical" evidence="6">
    <location>
        <begin position="152"/>
        <end position="171"/>
    </location>
</feature>
<feature type="transmembrane region" description="Helical" evidence="6">
    <location>
        <begin position="320"/>
        <end position="339"/>
    </location>
</feature>
<evidence type="ECO:0000313" key="7">
    <source>
        <dbReference type="EMBL" id="RVU40107.1"/>
    </source>
</evidence>
<feature type="transmembrane region" description="Helical" evidence="6">
    <location>
        <begin position="44"/>
        <end position="65"/>
    </location>
</feature>
<feature type="transmembrane region" description="Helical" evidence="6">
    <location>
        <begin position="394"/>
        <end position="410"/>
    </location>
</feature>
<evidence type="ECO:0000256" key="5">
    <source>
        <dbReference type="ARBA" id="ARBA00023136"/>
    </source>
</evidence>
<keyword evidence="2" id="KW-1003">Cell membrane</keyword>
<comment type="subcellular location">
    <subcellularLocation>
        <location evidence="1">Cell membrane</location>
        <topology evidence="1">Multi-pass membrane protein</topology>
    </subcellularLocation>
</comment>
<dbReference type="Proteomes" id="UP000283077">
    <property type="component" value="Unassembled WGS sequence"/>
</dbReference>
<evidence type="ECO:0000313" key="8">
    <source>
        <dbReference type="Proteomes" id="UP000283077"/>
    </source>
</evidence>
<feature type="transmembrane region" description="Helical" evidence="6">
    <location>
        <begin position="268"/>
        <end position="287"/>
    </location>
</feature>
<dbReference type="RefSeq" id="WP_127698436.1">
    <property type="nucleotide sequence ID" value="NZ_SACS01000006.1"/>
</dbReference>
<feature type="transmembrane region" description="Helical" evidence="6">
    <location>
        <begin position="191"/>
        <end position="211"/>
    </location>
</feature>
<keyword evidence="8" id="KW-1185">Reference proteome</keyword>
<dbReference type="PIRSF" id="PIRSF006060">
    <property type="entry name" value="AA_transporter"/>
    <property type="match status" value="1"/>
</dbReference>
<dbReference type="InterPro" id="IPR050367">
    <property type="entry name" value="APC_superfamily"/>
</dbReference>
<name>A0A437R067_9GAMM</name>
<dbReference type="AlphaFoldDB" id="A0A437R067"/>